<dbReference type="GO" id="GO:0005739">
    <property type="term" value="C:mitochondrion"/>
    <property type="evidence" value="ECO:0007669"/>
    <property type="project" value="TreeGrafter"/>
</dbReference>
<dbReference type="Gene3D" id="3.90.850.10">
    <property type="entry name" value="Fumarylacetoacetase-like, C-terminal domain"/>
    <property type="match status" value="1"/>
</dbReference>
<comment type="caution">
    <text evidence="4">The sequence shown here is derived from an EMBL/GenBank/DDBJ whole genome shotgun (WGS) entry which is preliminary data.</text>
</comment>
<dbReference type="SUPFAM" id="SSF56529">
    <property type="entry name" value="FAH"/>
    <property type="match status" value="1"/>
</dbReference>
<gene>
    <name evidence="4" type="ORF">GIB67_031563</name>
</gene>
<protein>
    <recommendedName>
        <fullName evidence="3">Fumarylacetoacetase-like C-terminal domain-containing protein</fullName>
    </recommendedName>
</protein>
<keyword evidence="2" id="KW-0479">Metal-binding</keyword>
<comment type="similarity">
    <text evidence="1">Belongs to the FAH family.</text>
</comment>
<name>A0A7J7PBU4_9MAGN</name>
<feature type="domain" description="Fumarylacetoacetase-like C-terminal" evidence="3">
    <location>
        <begin position="17"/>
        <end position="94"/>
    </location>
</feature>
<organism evidence="4 5">
    <name type="scientific">Kingdonia uniflora</name>
    <dbReference type="NCBI Taxonomy" id="39325"/>
    <lineage>
        <taxon>Eukaryota</taxon>
        <taxon>Viridiplantae</taxon>
        <taxon>Streptophyta</taxon>
        <taxon>Embryophyta</taxon>
        <taxon>Tracheophyta</taxon>
        <taxon>Spermatophyta</taxon>
        <taxon>Magnoliopsida</taxon>
        <taxon>Ranunculales</taxon>
        <taxon>Circaeasteraceae</taxon>
        <taxon>Kingdonia</taxon>
    </lineage>
</organism>
<keyword evidence="5" id="KW-1185">Reference proteome</keyword>
<evidence type="ECO:0000256" key="1">
    <source>
        <dbReference type="ARBA" id="ARBA00010211"/>
    </source>
</evidence>
<proteinExistence type="inferred from homology"/>
<evidence type="ECO:0000256" key="2">
    <source>
        <dbReference type="ARBA" id="ARBA00022723"/>
    </source>
</evidence>
<reference evidence="4 5" key="1">
    <citation type="journal article" date="2020" name="IScience">
        <title>Genome Sequencing of the Endangered Kingdonia uniflora (Circaeasteraceae, Ranunculales) Reveals Potential Mechanisms of Evolutionary Specialization.</title>
        <authorList>
            <person name="Sun Y."/>
            <person name="Deng T."/>
            <person name="Zhang A."/>
            <person name="Moore M.J."/>
            <person name="Landis J.B."/>
            <person name="Lin N."/>
            <person name="Zhang H."/>
            <person name="Zhang X."/>
            <person name="Huang J."/>
            <person name="Zhang X."/>
            <person name="Sun H."/>
            <person name="Wang H."/>
        </authorList>
    </citation>
    <scope>NUCLEOTIDE SEQUENCE [LARGE SCALE GENOMIC DNA]</scope>
    <source>
        <strain evidence="4">TB1705</strain>
        <tissue evidence="4">Leaf</tissue>
    </source>
</reference>
<accession>A0A7J7PBU4</accession>
<dbReference type="Pfam" id="PF01557">
    <property type="entry name" value="FAA_hydrolase"/>
    <property type="match status" value="1"/>
</dbReference>
<evidence type="ECO:0000313" key="5">
    <source>
        <dbReference type="Proteomes" id="UP000541444"/>
    </source>
</evidence>
<dbReference type="EMBL" id="JACGCM010000049">
    <property type="protein sequence ID" value="KAF6176752.1"/>
    <property type="molecule type" value="Genomic_DNA"/>
</dbReference>
<evidence type="ECO:0000259" key="3">
    <source>
        <dbReference type="Pfam" id="PF01557"/>
    </source>
</evidence>
<dbReference type="InterPro" id="IPR036663">
    <property type="entry name" value="Fumarylacetoacetase_C_sf"/>
</dbReference>
<evidence type="ECO:0000313" key="4">
    <source>
        <dbReference type="EMBL" id="KAF6176752.1"/>
    </source>
</evidence>
<dbReference type="OrthoDB" id="411064at2759"/>
<dbReference type="PANTHER" id="PTHR11820:SF7">
    <property type="entry name" value="ACYLPYRUVASE FAHD1, MITOCHONDRIAL"/>
    <property type="match status" value="1"/>
</dbReference>
<dbReference type="GO" id="GO:0046872">
    <property type="term" value="F:metal ion binding"/>
    <property type="evidence" value="ECO:0007669"/>
    <property type="project" value="UniProtKB-KW"/>
</dbReference>
<dbReference type="InterPro" id="IPR011234">
    <property type="entry name" value="Fumarylacetoacetase-like_C"/>
</dbReference>
<dbReference type="Proteomes" id="UP000541444">
    <property type="component" value="Unassembled WGS sequence"/>
</dbReference>
<dbReference type="GO" id="GO:0018773">
    <property type="term" value="F:acetylpyruvate hydrolase activity"/>
    <property type="evidence" value="ECO:0007669"/>
    <property type="project" value="TreeGrafter"/>
</dbReference>
<dbReference type="PANTHER" id="PTHR11820">
    <property type="entry name" value="ACYLPYRUVASE"/>
    <property type="match status" value="1"/>
</dbReference>
<sequence length="95" mass="10042">MATPTSAYHKLLSMGTKIVAVGRNYAAHAKELGNAVPKEPVLFMKPTSSYLANGGTIEVPSPLESLDHEVELAVVIGKKARDVSEASAMDYVGGR</sequence>
<dbReference type="AlphaFoldDB" id="A0A7J7PBU4"/>